<dbReference type="GO" id="GO:0016020">
    <property type="term" value="C:membrane"/>
    <property type="evidence" value="ECO:0007669"/>
    <property type="project" value="TreeGrafter"/>
</dbReference>
<evidence type="ECO:0000259" key="1">
    <source>
        <dbReference type="SMART" id="SM00563"/>
    </source>
</evidence>
<dbReference type="RefSeq" id="WP_184923735.1">
    <property type="nucleotide sequence ID" value="NZ_JACHJR010000001.1"/>
</dbReference>
<dbReference type="InterPro" id="IPR016676">
    <property type="entry name" value="P_lipid/glycerol_AcTrfase_prd"/>
</dbReference>
<dbReference type="EMBL" id="JACHJR010000001">
    <property type="protein sequence ID" value="MBB4951637.1"/>
    <property type="molecule type" value="Genomic_DNA"/>
</dbReference>
<organism evidence="2 3">
    <name type="scientific">Kitasatospora gansuensis</name>
    <dbReference type="NCBI Taxonomy" id="258050"/>
    <lineage>
        <taxon>Bacteria</taxon>
        <taxon>Bacillati</taxon>
        <taxon>Actinomycetota</taxon>
        <taxon>Actinomycetes</taxon>
        <taxon>Kitasatosporales</taxon>
        <taxon>Streptomycetaceae</taxon>
        <taxon>Kitasatospora</taxon>
    </lineage>
</organism>
<dbReference type="PIRSF" id="PIRSF016753">
    <property type="entry name" value="P_lipid/glycerol_ac_tran_prd"/>
    <property type="match status" value="1"/>
</dbReference>
<proteinExistence type="predicted"/>
<evidence type="ECO:0000313" key="2">
    <source>
        <dbReference type="EMBL" id="MBB4951637.1"/>
    </source>
</evidence>
<protein>
    <submittedName>
        <fullName evidence="2">1-acyl-sn-glycerol-3-phosphate acyltransferase</fullName>
    </submittedName>
</protein>
<evidence type="ECO:0000313" key="3">
    <source>
        <dbReference type="Proteomes" id="UP000573327"/>
    </source>
</evidence>
<dbReference type="Proteomes" id="UP000573327">
    <property type="component" value="Unassembled WGS sequence"/>
</dbReference>
<sequence>MHSTTQHSTWQLIDAAVRFLSRHYFRVELVGLENVPDQGGALLAANHAGMIPLDSVLIVSALRHEHPAARTAHAIADELLFKVPVLGEQARRSGQVWATDPACTRRLLNEGQLVLTYPEGARGLGKGYAERYRLRDFGRGGFAAVAMATGVPIVPVAVIGTEEAYPVLANCKPLARLLDLPYAPVTPTLPLFGLAGLLPLPAKVTLVFGAPIPTGPTADAATLRAQAGALAEQVRSEIQTTLDAWVGRRRNGGFA</sequence>
<keyword evidence="2" id="KW-0808">Transferase</keyword>
<dbReference type="SUPFAM" id="SSF69593">
    <property type="entry name" value="Glycerol-3-phosphate (1)-acyltransferase"/>
    <property type="match status" value="1"/>
</dbReference>
<keyword evidence="3" id="KW-1185">Reference proteome</keyword>
<name>A0A7W7SK99_9ACTN</name>
<dbReference type="SMART" id="SM00563">
    <property type="entry name" value="PlsC"/>
    <property type="match status" value="1"/>
</dbReference>
<dbReference type="PANTHER" id="PTHR22753">
    <property type="entry name" value="TRANSMEMBRANE PROTEIN 68"/>
    <property type="match status" value="1"/>
</dbReference>
<reference evidence="2 3" key="1">
    <citation type="submission" date="2020-08" db="EMBL/GenBank/DDBJ databases">
        <title>Sequencing the genomes of 1000 actinobacteria strains.</title>
        <authorList>
            <person name="Klenk H.-P."/>
        </authorList>
    </citation>
    <scope>NUCLEOTIDE SEQUENCE [LARGE SCALE GENOMIC DNA]</scope>
    <source>
        <strain evidence="2 3">DSM 44786</strain>
    </source>
</reference>
<dbReference type="Pfam" id="PF01553">
    <property type="entry name" value="Acyltransferase"/>
    <property type="match status" value="1"/>
</dbReference>
<feature type="domain" description="Phospholipid/glycerol acyltransferase" evidence="1">
    <location>
        <begin position="41"/>
        <end position="161"/>
    </location>
</feature>
<dbReference type="CDD" id="cd07987">
    <property type="entry name" value="LPLAT_MGAT-like"/>
    <property type="match status" value="1"/>
</dbReference>
<dbReference type="GO" id="GO:0016746">
    <property type="term" value="F:acyltransferase activity"/>
    <property type="evidence" value="ECO:0007669"/>
    <property type="project" value="UniProtKB-KW"/>
</dbReference>
<dbReference type="AlphaFoldDB" id="A0A7W7SK99"/>
<dbReference type="InterPro" id="IPR002123">
    <property type="entry name" value="Plipid/glycerol_acylTrfase"/>
</dbReference>
<keyword evidence="2" id="KW-0012">Acyltransferase</keyword>
<gene>
    <name evidence="2" type="ORF">F4556_007172</name>
</gene>
<comment type="caution">
    <text evidence="2">The sequence shown here is derived from an EMBL/GenBank/DDBJ whole genome shotgun (WGS) entry which is preliminary data.</text>
</comment>
<dbReference type="PANTHER" id="PTHR22753:SF14">
    <property type="entry name" value="MONOACYLGLYCEROL_DIACYLGLYCEROL O-ACYLTRANSFERASE"/>
    <property type="match status" value="1"/>
</dbReference>
<accession>A0A7W7SK99</accession>